<keyword evidence="5" id="KW-1185">Reference proteome</keyword>
<protein>
    <recommendedName>
        <fullName evidence="1">protein-ribulosamine 3-kinase</fullName>
        <ecNumber evidence="1">2.7.1.172</ecNumber>
    </recommendedName>
</protein>
<comment type="caution">
    <text evidence="4">The sequence shown here is derived from an EMBL/GenBank/DDBJ whole genome shotgun (WGS) entry which is preliminary data.</text>
</comment>
<dbReference type="Gene3D" id="3.30.200.20">
    <property type="entry name" value="Phosphorylase Kinase, domain 1"/>
    <property type="match status" value="1"/>
</dbReference>
<dbReference type="GO" id="GO:0102193">
    <property type="term" value="F:protein-ribulosamine 3-kinase activity"/>
    <property type="evidence" value="ECO:0007669"/>
    <property type="project" value="UniProtKB-EC"/>
</dbReference>
<dbReference type="OrthoDB" id="5772781at2759"/>
<dbReference type="OMA" id="RECDIAM"/>
<keyword evidence="3" id="KW-0808">Transferase</keyword>
<reference evidence="4 5" key="1">
    <citation type="submission" date="2016-07" db="EMBL/GenBank/DDBJ databases">
        <title>Pervasive Adenine N6-methylation of Active Genes in Fungi.</title>
        <authorList>
            <consortium name="DOE Joint Genome Institute"/>
            <person name="Mondo S.J."/>
            <person name="Dannebaum R.O."/>
            <person name="Kuo R.C."/>
            <person name="Labutti K."/>
            <person name="Haridas S."/>
            <person name="Kuo A."/>
            <person name="Salamov A."/>
            <person name="Ahrendt S.R."/>
            <person name="Lipzen A."/>
            <person name="Sullivan W."/>
            <person name="Andreopoulos W.B."/>
            <person name="Clum A."/>
            <person name="Lindquist E."/>
            <person name="Daum C."/>
            <person name="Ramamoorthy G.K."/>
            <person name="Gryganskyi A."/>
            <person name="Culley D."/>
            <person name="Magnuson J.K."/>
            <person name="James T.Y."/>
            <person name="O'Malley M.A."/>
            <person name="Stajich J.E."/>
            <person name="Spatafora J.W."/>
            <person name="Visel A."/>
            <person name="Grigoriev I.V."/>
        </authorList>
    </citation>
    <scope>NUCLEOTIDE SEQUENCE [LARGE SCALE GENOMIC DNA]</scope>
    <source>
        <strain evidence="4 5">NRRL 2496</strain>
    </source>
</reference>
<dbReference type="EC" id="2.7.1.172" evidence="1"/>
<evidence type="ECO:0000256" key="2">
    <source>
        <dbReference type="ARBA" id="ARBA00048655"/>
    </source>
</evidence>
<dbReference type="SUPFAM" id="SSF56112">
    <property type="entry name" value="Protein kinase-like (PK-like)"/>
    <property type="match status" value="1"/>
</dbReference>
<dbReference type="AlphaFoldDB" id="A0A1X2HDE9"/>
<dbReference type="InParanoid" id="A0A1X2HDE9"/>
<evidence type="ECO:0000313" key="4">
    <source>
        <dbReference type="EMBL" id="ORY96770.1"/>
    </source>
</evidence>
<comment type="similarity">
    <text evidence="3">Belongs to the fructosamine kinase family.</text>
</comment>
<name>A0A1X2HDE9_SYNRA</name>
<dbReference type="PANTHER" id="PTHR12149">
    <property type="entry name" value="FRUCTOSAMINE 3 KINASE-RELATED PROTEIN"/>
    <property type="match status" value="1"/>
</dbReference>
<dbReference type="PANTHER" id="PTHR12149:SF8">
    <property type="entry name" value="PROTEIN-RIBULOSAMINE 3-KINASE"/>
    <property type="match status" value="1"/>
</dbReference>
<dbReference type="InterPro" id="IPR016477">
    <property type="entry name" value="Fructo-/Ketosamine-3-kinase"/>
</dbReference>
<dbReference type="GO" id="GO:0016301">
    <property type="term" value="F:kinase activity"/>
    <property type="evidence" value="ECO:0007669"/>
    <property type="project" value="UniProtKB-UniRule"/>
</dbReference>
<dbReference type="EMBL" id="MCGN01000005">
    <property type="protein sequence ID" value="ORY96770.1"/>
    <property type="molecule type" value="Genomic_DNA"/>
</dbReference>
<evidence type="ECO:0000313" key="5">
    <source>
        <dbReference type="Proteomes" id="UP000242180"/>
    </source>
</evidence>
<evidence type="ECO:0000256" key="1">
    <source>
        <dbReference type="ARBA" id="ARBA00011961"/>
    </source>
</evidence>
<dbReference type="PIRSF" id="PIRSF006221">
    <property type="entry name" value="Ketosamine-3-kinase"/>
    <property type="match status" value="1"/>
</dbReference>
<dbReference type="Gene3D" id="3.90.1200.10">
    <property type="match status" value="1"/>
</dbReference>
<keyword evidence="3 4" id="KW-0418">Kinase</keyword>
<dbReference type="Proteomes" id="UP000242180">
    <property type="component" value="Unassembled WGS sequence"/>
</dbReference>
<sequence>MTLHHTIIRTVTAGLQSTGVLKKGDKIVKVRGIGGGDVSDAFLCETEAAKEIFVKVCTPSHALNLQEIVAMFEAEAKGLKAMHDTHTIRVPTPYSYGALDDETGGYLAMEYIEFGSKYGGSKVQEKLGEQLADMHLADNGERRFGFEVNNTIGSTPQDNTWTDDWPSLWRRRLGYQLELATRGGKHAELGRLGNQVLDNLDAYFEGLTIRPSLLHGDLWSGNWSMDSDGNPVILDPATYYGHHEADLGITKLFGGFSSEFYSAYHAKIPKAPGFEKRLSMYAAYHAINHLNMFGSSYLSTSMSLLRGAL</sequence>
<accession>A0A1X2HDE9</accession>
<dbReference type="InterPro" id="IPR011009">
    <property type="entry name" value="Kinase-like_dom_sf"/>
</dbReference>
<comment type="catalytic activity">
    <reaction evidence="2">
        <text>N(6)-D-ribulosyl-L-lysyl-[protein] + ATP = N(6)-(3-O-phospho-D-ribulosyl)-L-lysyl-[protein] + ADP + H(+)</text>
        <dbReference type="Rhea" id="RHEA:48432"/>
        <dbReference type="Rhea" id="RHEA-COMP:12103"/>
        <dbReference type="Rhea" id="RHEA-COMP:12104"/>
        <dbReference type="ChEBI" id="CHEBI:15378"/>
        <dbReference type="ChEBI" id="CHEBI:30616"/>
        <dbReference type="ChEBI" id="CHEBI:90418"/>
        <dbReference type="ChEBI" id="CHEBI:90420"/>
        <dbReference type="ChEBI" id="CHEBI:456216"/>
        <dbReference type="EC" id="2.7.1.172"/>
    </reaction>
    <physiologicalReaction direction="left-to-right" evidence="2">
        <dbReference type="Rhea" id="RHEA:48433"/>
    </physiologicalReaction>
</comment>
<organism evidence="4 5">
    <name type="scientific">Syncephalastrum racemosum</name>
    <name type="common">Filamentous fungus</name>
    <dbReference type="NCBI Taxonomy" id="13706"/>
    <lineage>
        <taxon>Eukaryota</taxon>
        <taxon>Fungi</taxon>
        <taxon>Fungi incertae sedis</taxon>
        <taxon>Mucoromycota</taxon>
        <taxon>Mucoromycotina</taxon>
        <taxon>Mucoromycetes</taxon>
        <taxon>Mucorales</taxon>
        <taxon>Syncephalastraceae</taxon>
        <taxon>Syncephalastrum</taxon>
    </lineage>
</organism>
<proteinExistence type="inferred from homology"/>
<dbReference type="Pfam" id="PF03881">
    <property type="entry name" value="Fructosamin_kin"/>
    <property type="match status" value="1"/>
</dbReference>
<gene>
    <name evidence="4" type="ORF">BCR43DRAFT_492245</name>
</gene>
<evidence type="ECO:0000256" key="3">
    <source>
        <dbReference type="PIRNR" id="PIRNR006221"/>
    </source>
</evidence>